<dbReference type="FunFam" id="4.10.410.10:FF:000004">
    <property type="entry name" value="Tissue factor pathway inhibitor"/>
    <property type="match status" value="1"/>
</dbReference>
<dbReference type="InterPro" id="IPR002223">
    <property type="entry name" value="Kunitz_BPTI"/>
</dbReference>
<evidence type="ECO:0000256" key="1">
    <source>
        <dbReference type="ARBA" id="ARBA00023157"/>
    </source>
</evidence>
<protein>
    <recommendedName>
        <fullName evidence="3">BPTI/Kunitz inhibitor domain-containing protein</fullName>
    </recommendedName>
</protein>
<feature type="domain" description="BPTI/Kunitz inhibitor" evidence="3">
    <location>
        <begin position="26"/>
        <end position="76"/>
    </location>
</feature>
<proteinExistence type="predicted"/>
<dbReference type="SMART" id="SM00131">
    <property type="entry name" value="KU"/>
    <property type="match status" value="2"/>
</dbReference>
<accession>A0AA85K809</accession>
<dbReference type="AlphaFoldDB" id="A0AA85K809"/>
<evidence type="ECO:0000259" key="3">
    <source>
        <dbReference type="PROSITE" id="PS50279"/>
    </source>
</evidence>
<name>A0AA85K809_TRIRE</name>
<feature type="chain" id="PRO_5041727297" description="BPTI/Kunitz inhibitor domain-containing protein" evidence="2">
    <location>
        <begin position="22"/>
        <end position="196"/>
    </location>
</feature>
<dbReference type="Proteomes" id="UP000050795">
    <property type="component" value="Unassembled WGS sequence"/>
</dbReference>
<dbReference type="PRINTS" id="PR00759">
    <property type="entry name" value="BASICPTASE"/>
</dbReference>
<feature type="signal peptide" evidence="2">
    <location>
        <begin position="1"/>
        <end position="21"/>
    </location>
</feature>
<reference evidence="5" key="2">
    <citation type="submission" date="2023-11" db="UniProtKB">
        <authorList>
            <consortium name="WormBaseParasite"/>
        </authorList>
    </citation>
    <scope>IDENTIFICATION</scope>
</reference>
<reference evidence="4" key="1">
    <citation type="submission" date="2022-06" db="EMBL/GenBank/DDBJ databases">
        <authorList>
            <person name="Berger JAMES D."/>
            <person name="Berger JAMES D."/>
        </authorList>
    </citation>
    <scope>NUCLEOTIDE SEQUENCE [LARGE SCALE GENOMIC DNA]</scope>
</reference>
<evidence type="ECO:0000313" key="5">
    <source>
        <dbReference type="WBParaSite" id="TREG1_68030.2"/>
    </source>
</evidence>
<dbReference type="PROSITE" id="PS00280">
    <property type="entry name" value="BPTI_KUNITZ_1"/>
    <property type="match status" value="1"/>
</dbReference>
<organism evidence="4 5">
    <name type="scientific">Trichobilharzia regenti</name>
    <name type="common">Nasal bird schistosome</name>
    <dbReference type="NCBI Taxonomy" id="157069"/>
    <lineage>
        <taxon>Eukaryota</taxon>
        <taxon>Metazoa</taxon>
        <taxon>Spiralia</taxon>
        <taxon>Lophotrochozoa</taxon>
        <taxon>Platyhelminthes</taxon>
        <taxon>Trematoda</taxon>
        <taxon>Digenea</taxon>
        <taxon>Strigeidida</taxon>
        <taxon>Schistosomatoidea</taxon>
        <taxon>Schistosomatidae</taxon>
        <taxon>Trichobilharzia</taxon>
    </lineage>
</organism>
<keyword evidence="2" id="KW-0732">Signal</keyword>
<evidence type="ECO:0000313" key="4">
    <source>
        <dbReference type="Proteomes" id="UP000050795"/>
    </source>
</evidence>
<sequence>MFYNCIVLLLIILSVQKYASSWNSVCFHDKDEGPCKALDLRYYYNWSAGVCTEFEFGGCNGNGNNFLTFEECNKTCGRSGTFDKSVCILKPDPGTCRGYFSRYFYNKEKNVCEQFIYGGCLGNENNFKTKEECDAKCATTSVSENKPISMVTHNSIKKHKLLKKVISTTLINLCRHPRKALSDHSHDVHKPKQFYS</sequence>
<dbReference type="InterPro" id="IPR036880">
    <property type="entry name" value="Kunitz_BPTI_sf"/>
</dbReference>
<dbReference type="Gene3D" id="4.10.410.10">
    <property type="entry name" value="Pancreatic trypsin inhibitor Kunitz domain"/>
    <property type="match status" value="2"/>
</dbReference>
<dbReference type="PANTHER" id="PTHR10083:SF374">
    <property type="entry name" value="BPTI_KUNITZ INHIBITOR DOMAIN-CONTAINING PROTEIN"/>
    <property type="match status" value="1"/>
</dbReference>
<dbReference type="Pfam" id="PF00014">
    <property type="entry name" value="Kunitz_BPTI"/>
    <property type="match status" value="2"/>
</dbReference>
<dbReference type="PROSITE" id="PS50279">
    <property type="entry name" value="BPTI_KUNITZ_2"/>
    <property type="match status" value="2"/>
</dbReference>
<dbReference type="WBParaSite" id="TREG1_68030.2">
    <property type="protein sequence ID" value="TREG1_68030.2"/>
    <property type="gene ID" value="TREG1_68030"/>
</dbReference>
<evidence type="ECO:0000256" key="2">
    <source>
        <dbReference type="SAM" id="SignalP"/>
    </source>
</evidence>
<dbReference type="CDD" id="cd00109">
    <property type="entry name" value="Kunitz-type"/>
    <property type="match status" value="1"/>
</dbReference>
<dbReference type="SUPFAM" id="SSF57362">
    <property type="entry name" value="BPTI-like"/>
    <property type="match status" value="2"/>
</dbReference>
<feature type="domain" description="BPTI/Kunitz inhibitor" evidence="3">
    <location>
        <begin position="87"/>
        <end position="137"/>
    </location>
</feature>
<dbReference type="InterPro" id="IPR050098">
    <property type="entry name" value="TFPI/VKTCI-like"/>
</dbReference>
<dbReference type="GO" id="GO:0005615">
    <property type="term" value="C:extracellular space"/>
    <property type="evidence" value="ECO:0007669"/>
    <property type="project" value="TreeGrafter"/>
</dbReference>
<keyword evidence="1" id="KW-1015">Disulfide bond</keyword>
<keyword evidence="4" id="KW-1185">Reference proteome</keyword>
<dbReference type="GO" id="GO:0004867">
    <property type="term" value="F:serine-type endopeptidase inhibitor activity"/>
    <property type="evidence" value="ECO:0007669"/>
    <property type="project" value="InterPro"/>
</dbReference>
<dbReference type="PANTHER" id="PTHR10083">
    <property type="entry name" value="KUNITZ-TYPE PROTEASE INHIBITOR-RELATED"/>
    <property type="match status" value="1"/>
</dbReference>
<dbReference type="InterPro" id="IPR020901">
    <property type="entry name" value="Prtase_inh_Kunz-CS"/>
</dbReference>